<evidence type="ECO:0000256" key="1">
    <source>
        <dbReference type="ARBA" id="ARBA00004141"/>
    </source>
</evidence>
<feature type="transmembrane region" description="Helical" evidence="10">
    <location>
        <begin position="225"/>
        <end position="248"/>
    </location>
</feature>
<evidence type="ECO:0000256" key="4">
    <source>
        <dbReference type="ARBA" id="ARBA00022821"/>
    </source>
</evidence>
<dbReference type="InterPro" id="IPR004326">
    <property type="entry name" value="Mlo"/>
</dbReference>
<feature type="region of interest" description="Disordered" evidence="9">
    <location>
        <begin position="318"/>
        <end position="350"/>
    </location>
</feature>
<evidence type="ECO:0000256" key="3">
    <source>
        <dbReference type="ARBA" id="ARBA00022692"/>
    </source>
</evidence>
<dbReference type="GO" id="GO:0006952">
    <property type="term" value="P:defense response"/>
    <property type="evidence" value="ECO:0007669"/>
    <property type="project" value="UniProtKB-KW"/>
</dbReference>
<comment type="domain">
    <text evidence="8">The C-terminus contains a calmodulin-binding domain, which binds calmodulin in a calcium-dependent fashion.</text>
</comment>
<sequence>MFCCVVGDVNQVKKWKDWESETSSLEYQFTNDPTRFRFTHQTSFVRRHAGFSRTPGIRWIVAFFRQFFGSVTKVDYMTMRHGFINVSALQSLVFCFYVSPIESSKLENYFLPHNSIWEKHFAPNSKFDFHKYIKRSMEDDFKVVVGISIPLWIFAFILLLLNVYRWYTLAWISLVPLSILLLVGTKLELVITEMAQQIDDRTSVVRGAPTVEPSNSFFWFNRPQWILILIHLTLFQNAFQMAFFLWTWYEFGFKSCFHESLYILLPRILLGVALQFVCSYITFPLYALVTQMGSHMKKAIFEEQTAKALKKWQKAAKDRKKLRKKEGGTQDNSVSGLTSGENTPSRGSSPVYLLHKHKVSSSAGPELESVPSSPRSYQSDLDTELSETEIFAHGRHDSATRPHVKSQRNDHESHSIDFSFVKP</sequence>
<feature type="transmembrane region" description="Helical" evidence="10">
    <location>
        <begin position="268"/>
        <end position="289"/>
    </location>
</feature>
<reference evidence="12" key="1">
    <citation type="journal article" date="2020" name="Nat. Commun.">
        <title>Genome assembly of wild tea tree DASZ reveals pedigree and selection history of tea varieties.</title>
        <authorList>
            <person name="Zhang W."/>
            <person name="Zhang Y."/>
            <person name="Qiu H."/>
            <person name="Guo Y."/>
            <person name="Wan H."/>
            <person name="Zhang X."/>
            <person name="Scossa F."/>
            <person name="Alseekh S."/>
            <person name="Zhang Q."/>
            <person name="Wang P."/>
            <person name="Xu L."/>
            <person name="Schmidt M.H."/>
            <person name="Jia X."/>
            <person name="Li D."/>
            <person name="Zhu A."/>
            <person name="Guo F."/>
            <person name="Chen W."/>
            <person name="Ni D."/>
            <person name="Usadel B."/>
            <person name="Fernie A.R."/>
            <person name="Wen W."/>
        </authorList>
    </citation>
    <scope>NUCLEOTIDE SEQUENCE [LARGE SCALE GENOMIC DNA]</scope>
    <source>
        <strain evidence="12">cv. G240</strain>
    </source>
</reference>
<keyword evidence="3 8" id="KW-0812">Transmembrane</keyword>
<feature type="transmembrane region" description="Helical" evidence="10">
    <location>
        <begin position="166"/>
        <end position="184"/>
    </location>
</feature>
<accession>A0A7J7GSQ8</accession>
<evidence type="ECO:0000256" key="8">
    <source>
        <dbReference type="RuleBase" id="RU280816"/>
    </source>
</evidence>
<comment type="caution">
    <text evidence="11">The sequence shown here is derived from an EMBL/GenBank/DDBJ whole genome shotgun (WGS) entry which is preliminary data.</text>
</comment>
<dbReference type="Proteomes" id="UP000593564">
    <property type="component" value="Unassembled WGS sequence"/>
</dbReference>
<feature type="compositionally biased region" description="Basic and acidic residues" evidence="9">
    <location>
        <begin position="390"/>
        <end position="400"/>
    </location>
</feature>
<feature type="region of interest" description="Disordered" evidence="9">
    <location>
        <begin position="362"/>
        <end position="423"/>
    </location>
</feature>
<name>A0A7J7GSQ8_CAMSI</name>
<dbReference type="Pfam" id="PF03094">
    <property type="entry name" value="Mlo"/>
    <property type="match status" value="1"/>
</dbReference>
<keyword evidence="6 8" id="KW-0472">Membrane</keyword>
<evidence type="ECO:0000256" key="10">
    <source>
        <dbReference type="SAM" id="Phobius"/>
    </source>
</evidence>
<evidence type="ECO:0000256" key="2">
    <source>
        <dbReference type="ARBA" id="ARBA00006574"/>
    </source>
</evidence>
<feature type="compositionally biased region" description="Polar residues" evidence="9">
    <location>
        <begin position="370"/>
        <end position="380"/>
    </location>
</feature>
<comment type="similarity">
    <text evidence="2 8">Belongs to the MLO family.</text>
</comment>
<protein>
    <recommendedName>
        <fullName evidence="8">MLO-like protein</fullName>
    </recommendedName>
</protein>
<reference evidence="11 12" key="2">
    <citation type="submission" date="2020-07" db="EMBL/GenBank/DDBJ databases">
        <title>Genome assembly of wild tea tree DASZ reveals pedigree and selection history of tea varieties.</title>
        <authorList>
            <person name="Zhang W."/>
        </authorList>
    </citation>
    <scope>NUCLEOTIDE SEQUENCE [LARGE SCALE GENOMIC DNA]</scope>
    <source>
        <strain evidence="12">cv. G240</strain>
        <tissue evidence="11">Leaf</tissue>
    </source>
</reference>
<dbReference type="EMBL" id="JACBKZ010000009">
    <property type="protein sequence ID" value="KAF5943205.1"/>
    <property type="molecule type" value="Genomic_DNA"/>
</dbReference>
<evidence type="ECO:0000256" key="9">
    <source>
        <dbReference type="SAM" id="MobiDB-lite"/>
    </source>
</evidence>
<gene>
    <name evidence="8" type="primary">MLO</name>
    <name evidence="11" type="ORF">HYC85_020847</name>
</gene>
<evidence type="ECO:0000313" key="12">
    <source>
        <dbReference type="Proteomes" id="UP000593564"/>
    </source>
</evidence>
<evidence type="ECO:0000256" key="7">
    <source>
        <dbReference type="ARBA" id="ARBA00023265"/>
    </source>
</evidence>
<organism evidence="11 12">
    <name type="scientific">Camellia sinensis</name>
    <name type="common">Tea plant</name>
    <name type="synonym">Thea sinensis</name>
    <dbReference type="NCBI Taxonomy" id="4442"/>
    <lineage>
        <taxon>Eukaryota</taxon>
        <taxon>Viridiplantae</taxon>
        <taxon>Streptophyta</taxon>
        <taxon>Embryophyta</taxon>
        <taxon>Tracheophyta</taxon>
        <taxon>Spermatophyta</taxon>
        <taxon>Magnoliopsida</taxon>
        <taxon>eudicotyledons</taxon>
        <taxon>Gunneridae</taxon>
        <taxon>Pentapetalae</taxon>
        <taxon>asterids</taxon>
        <taxon>Ericales</taxon>
        <taxon>Theaceae</taxon>
        <taxon>Camellia</taxon>
    </lineage>
</organism>
<dbReference type="AlphaFoldDB" id="A0A7J7GSQ8"/>
<keyword evidence="8" id="KW-0112">Calmodulin-binding</keyword>
<dbReference type="GO" id="GO:0016020">
    <property type="term" value="C:membrane"/>
    <property type="evidence" value="ECO:0007669"/>
    <property type="project" value="UniProtKB-SubCell"/>
</dbReference>
<keyword evidence="12" id="KW-1185">Reference proteome</keyword>
<proteinExistence type="inferred from homology"/>
<feature type="compositionally biased region" description="Polar residues" evidence="9">
    <location>
        <begin position="329"/>
        <end position="348"/>
    </location>
</feature>
<comment type="subcellular location">
    <subcellularLocation>
        <location evidence="1 8">Membrane</location>
        <topology evidence="1 8">Multi-pass membrane protein</topology>
    </subcellularLocation>
</comment>
<keyword evidence="4 8" id="KW-0611">Plant defense</keyword>
<keyword evidence="7 8" id="KW-0568">Pathogenesis-related protein</keyword>
<comment type="function">
    <text evidence="8">May be involved in modulation of pathogen defense and leaf cell death.</text>
</comment>
<dbReference type="PANTHER" id="PTHR31942:SF82">
    <property type="entry name" value="MLO PROTEIN HOMOLOG 1"/>
    <property type="match status" value="1"/>
</dbReference>
<dbReference type="PANTHER" id="PTHR31942">
    <property type="entry name" value="MLO-LIKE PROTEIN 1"/>
    <property type="match status" value="1"/>
</dbReference>
<evidence type="ECO:0000256" key="6">
    <source>
        <dbReference type="ARBA" id="ARBA00023136"/>
    </source>
</evidence>
<evidence type="ECO:0000313" key="11">
    <source>
        <dbReference type="EMBL" id="KAF5943205.1"/>
    </source>
</evidence>
<dbReference type="GO" id="GO:0005516">
    <property type="term" value="F:calmodulin binding"/>
    <property type="evidence" value="ECO:0007669"/>
    <property type="project" value="UniProtKB-KW"/>
</dbReference>
<feature type="transmembrane region" description="Helical" evidence="10">
    <location>
        <begin position="141"/>
        <end position="160"/>
    </location>
</feature>
<evidence type="ECO:0000256" key="5">
    <source>
        <dbReference type="ARBA" id="ARBA00022989"/>
    </source>
</evidence>
<keyword evidence="5 8" id="KW-1133">Transmembrane helix</keyword>